<evidence type="ECO:0000256" key="2">
    <source>
        <dbReference type="ARBA" id="ARBA00022649"/>
    </source>
</evidence>
<sequence length="96" mass="10686">MNSTSINVIKKNSFPVLKKFGAARAFLFGSVARGDAKKNSDIDLLVEFKKTPSLPTVVALERELTETFGRDVDILTPGQLTDRLRKLITPDLQRIL</sequence>
<comment type="cofactor">
    <cofactor evidence="1">
        <name>Mg(2+)</name>
        <dbReference type="ChEBI" id="CHEBI:18420"/>
    </cofactor>
</comment>
<evidence type="ECO:0000256" key="8">
    <source>
        <dbReference type="ARBA" id="ARBA00022842"/>
    </source>
</evidence>
<evidence type="ECO:0000256" key="1">
    <source>
        <dbReference type="ARBA" id="ARBA00001946"/>
    </source>
</evidence>
<dbReference type="Proteomes" id="UP000176532">
    <property type="component" value="Unassembled WGS sequence"/>
</dbReference>
<feature type="domain" description="Polymerase nucleotidyl transferase" evidence="10">
    <location>
        <begin position="18"/>
        <end position="85"/>
    </location>
</feature>
<gene>
    <name evidence="11" type="ORF">A3C15_02690</name>
</gene>
<dbReference type="InterPro" id="IPR002934">
    <property type="entry name" value="Polymerase_NTP_transf_dom"/>
</dbReference>
<keyword evidence="2" id="KW-1277">Toxin-antitoxin system</keyword>
<name>A0A1F6M7S3_9BACT</name>
<evidence type="ECO:0000256" key="3">
    <source>
        <dbReference type="ARBA" id="ARBA00022679"/>
    </source>
</evidence>
<protein>
    <recommendedName>
        <fullName evidence="10">Polymerase nucleotidyl transferase domain-containing protein</fullName>
    </recommendedName>
</protein>
<dbReference type="InterPro" id="IPR043519">
    <property type="entry name" value="NT_sf"/>
</dbReference>
<reference evidence="11 12" key="1">
    <citation type="journal article" date="2016" name="Nat. Commun.">
        <title>Thousands of microbial genomes shed light on interconnected biogeochemical processes in an aquifer system.</title>
        <authorList>
            <person name="Anantharaman K."/>
            <person name="Brown C.T."/>
            <person name="Hug L.A."/>
            <person name="Sharon I."/>
            <person name="Castelle C.J."/>
            <person name="Probst A.J."/>
            <person name="Thomas B.C."/>
            <person name="Singh A."/>
            <person name="Wilkins M.J."/>
            <person name="Karaoz U."/>
            <person name="Brodie E.L."/>
            <person name="Williams K.H."/>
            <person name="Hubbard S.S."/>
            <person name="Banfield J.F."/>
        </authorList>
    </citation>
    <scope>NUCLEOTIDE SEQUENCE [LARGE SCALE GENOMIC DNA]</scope>
</reference>
<keyword evidence="5" id="KW-0479">Metal-binding</keyword>
<dbReference type="GO" id="GO:0005524">
    <property type="term" value="F:ATP binding"/>
    <property type="evidence" value="ECO:0007669"/>
    <property type="project" value="UniProtKB-KW"/>
</dbReference>
<dbReference type="Pfam" id="PF01909">
    <property type="entry name" value="NTP_transf_2"/>
    <property type="match status" value="1"/>
</dbReference>
<accession>A0A1F6M7S3</accession>
<evidence type="ECO:0000256" key="6">
    <source>
        <dbReference type="ARBA" id="ARBA00022741"/>
    </source>
</evidence>
<dbReference type="PANTHER" id="PTHR33571:SF14">
    <property type="entry name" value="PROTEIN ADENYLYLTRANSFERASE MJ0435-RELATED"/>
    <property type="match status" value="1"/>
</dbReference>
<evidence type="ECO:0000259" key="10">
    <source>
        <dbReference type="Pfam" id="PF01909"/>
    </source>
</evidence>
<keyword evidence="3" id="KW-0808">Transferase</keyword>
<keyword evidence="4" id="KW-0548">Nucleotidyltransferase</keyword>
<dbReference type="Gene3D" id="3.30.460.10">
    <property type="entry name" value="Beta Polymerase, domain 2"/>
    <property type="match status" value="1"/>
</dbReference>
<evidence type="ECO:0000256" key="4">
    <source>
        <dbReference type="ARBA" id="ARBA00022695"/>
    </source>
</evidence>
<proteinExistence type="inferred from homology"/>
<keyword evidence="8" id="KW-0460">Magnesium</keyword>
<organism evidence="11 12">
    <name type="scientific">Candidatus Magasanikbacteria bacterium RIFCSPHIGHO2_02_FULL_50_9b</name>
    <dbReference type="NCBI Taxonomy" id="1798682"/>
    <lineage>
        <taxon>Bacteria</taxon>
        <taxon>Candidatus Magasanikiibacteriota</taxon>
    </lineage>
</organism>
<evidence type="ECO:0000256" key="9">
    <source>
        <dbReference type="ARBA" id="ARBA00038276"/>
    </source>
</evidence>
<keyword evidence="6" id="KW-0547">Nucleotide-binding</keyword>
<comment type="caution">
    <text evidence="11">The sequence shown here is derived from an EMBL/GenBank/DDBJ whole genome shotgun (WGS) entry which is preliminary data.</text>
</comment>
<evidence type="ECO:0000313" key="11">
    <source>
        <dbReference type="EMBL" id="OGH67687.1"/>
    </source>
</evidence>
<evidence type="ECO:0000256" key="5">
    <source>
        <dbReference type="ARBA" id="ARBA00022723"/>
    </source>
</evidence>
<dbReference type="AlphaFoldDB" id="A0A1F6M7S3"/>
<dbReference type="GO" id="GO:0016779">
    <property type="term" value="F:nucleotidyltransferase activity"/>
    <property type="evidence" value="ECO:0007669"/>
    <property type="project" value="UniProtKB-KW"/>
</dbReference>
<dbReference type="PANTHER" id="PTHR33571">
    <property type="entry name" value="SSL8005 PROTEIN"/>
    <property type="match status" value="1"/>
</dbReference>
<evidence type="ECO:0000313" key="12">
    <source>
        <dbReference type="Proteomes" id="UP000176532"/>
    </source>
</evidence>
<dbReference type="GO" id="GO:0046872">
    <property type="term" value="F:metal ion binding"/>
    <property type="evidence" value="ECO:0007669"/>
    <property type="project" value="UniProtKB-KW"/>
</dbReference>
<dbReference type="InterPro" id="IPR052038">
    <property type="entry name" value="Type-VII_TA_antitoxin"/>
</dbReference>
<comment type="similarity">
    <text evidence="9">Belongs to the MntA antitoxin family.</text>
</comment>
<keyword evidence="7" id="KW-0067">ATP-binding</keyword>
<dbReference type="SUPFAM" id="SSF81301">
    <property type="entry name" value="Nucleotidyltransferase"/>
    <property type="match status" value="1"/>
</dbReference>
<dbReference type="CDD" id="cd05403">
    <property type="entry name" value="NT_KNTase_like"/>
    <property type="match status" value="1"/>
</dbReference>
<dbReference type="EMBL" id="MFQD01000038">
    <property type="protein sequence ID" value="OGH67687.1"/>
    <property type="molecule type" value="Genomic_DNA"/>
</dbReference>
<evidence type="ECO:0000256" key="7">
    <source>
        <dbReference type="ARBA" id="ARBA00022840"/>
    </source>
</evidence>
<dbReference type="STRING" id="1798682.A3C15_02690"/>